<dbReference type="PANTHER" id="PTHR46638">
    <property type="entry name" value="CORRINOID ADENOSYLTRANSFERASE"/>
    <property type="match status" value="1"/>
</dbReference>
<reference evidence="1" key="1">
    <citation type="submission" date="2020-08" db="EMBL/GenBank/DDBJ databases">
        <title>Genome public.</title>
        <authorList>
            <person name="Liu C."/>
            <person name="Sun Q."/>
        </authorList>
    </citation>
    <scope>NUCLEOTIDE SEQUENCE</scope>
    <source>
        <strain evidence="1">NSJ-53</strain>
    </source>
</reference>
<dbReference type="GO" id="GO:0009236">
    <property type="term" value="P:cobalamin biosynthetic process"/>
    <property type="evidence" value="ECO:0007669"/>
    <property type="project" value="InterPro"/>
</dbReference>
<dbReference type="AlphaFoldDB" id="A0A926D330"/>
<dbReference type="PIRSF" id="PIRSF015617">
    <property type="entry name" value="Adensltrnsf_CobA"/>
    <property type="match status" value="1"/>
</dbReference>
<organism evidence="1 2">
    <name type="scientific">Gehongia tenuis</name>
    <dbReference type="NCBI Taxonomy" id="2763655"/>
    <lineage>
        <taxon>Bacteria</taxon>
        <taxon>Bacillati</taxon>
        <taxon>Bacillota</taxon>
        <taxon>Clostridia</taxon>
        <taxon>Christensenellales</taxon>
        <taxon>Christensenellaceae</taxon>
        <taxon>Gehongia</taxon>
    </lineage>
</organism>
<gene>
    <name evidence="1" type="ORF">H8696_00550</name>
</gene>
<dbReference type="PANTHER" id="PTHR46638:SF1">
    <property type="entry name" value="CORRINOID ADENOSYLTRANSFERASE"/>
    <property type="match status" value="1"/>
</dbReference>
<dbReference type="EMBL" id="JACRSR010000001">
    <property type="protein sequence ID" value="MBC8530336.1"/>
    <property type="molecule type" value="Genomic_DNA"/>
</dbReference>
<name>A0A926D330_9FIRM</name>
<evidence type="ECO:0000313" key="2">
    <source>
        <dbReference type="Proteomes" id="UP000623172"/>
    </source>
</evidence>
<evidence type="ECO:0000313" key="1">
    <source>
        <dbReference type="EMBL" id="MBC8530336.1"/>
    </source>
</evidence>
<dbReference type="InterPro" id="IPR027417">
    <property type="entry name" value="P-loop_NTPase"/>
</dbReference>
<comment type="caution">
    <text evidence="1">The sequence shown here is derived from an EMBL/GenBank/DDBJ whole genome shotgun (WGS) entry which is preliminary data.</text>
</comment>
<dbReference type="GO" id="GO:0005524">
    <property type="term" value="F:ATP binding"/>
    <property type="evidence" value="ECO:0007669"/>
    <property type="project" value="InterPro"/>
</dbReference>
<dbReference type="GO" id="GO:0008817">
    <property type="term" value="F:corrinoid adenosyltransferase activity"/>
    <property type="evidence" value="ECO:0007669"/>
    <property type="project" value="InterPro"/>
</dbReference>
<dbReference type="RefSeq" id="WP_249314233.1">
    <property type="nucleotide sequence ID" value="NZ_JACRSR010000001.1"/>
</dbReference>
<keyword evidence="2" id="KW-1185">Reference proteome</keyword>
<dbReference type="Gene3D" id="3.40.50.300">
    <property type="entry name" value="P-loop containing nucleotide triphosphate hydrolases"/>
    <property type="match status" value="1"/>
</dbReference>
<dbReference type="SUPFAM" id="SSF52540">
    <property type="entry name" value="P-loop containing nucleoside triphosphate hydrolases"/>
    <property type="match status" value="1"/>
</dbReference>
<accession>A0A926D330</accession>
<dbReference type="Pfam" id="PF02572">
    <property type="entry name" value="CobA_CobO_BtuR"/>
    <property type="match status" value="1"/>
</dbReference>
<proteinExistence type="predicted"/>
<dbReference type="Proteomes" id="UP000623172">
    <property type="component" value="Unassembled WGS sequence"/>
</dbReference>
<protein>
    <submittedName>
        <fullName evidence="1">Cob(I)yrinic acid a,c-diamide adenosyltransferase</fullName>
    </submittedName>
</protein>
<dbReference type="InterPro" id="IPR003724">
    <property type="entry name" value="CblAdoTrfase_CobA"/>
</dbReference>
<sequence length="174" mass="19062">MEGKIHLYFGEGKGKTTAAFGLAVRALGRDMTVSICQFLKGTPSGEALFMKNAPRCTLLRDESTQKFVFQMNEDERTAYTASQRVLWERAVSVMKADGADLLILDEALGALELGILSENEVVSALADRLPGLEVVLTGRKPTPQLLKIADYASRVECVKHPFDKGTPARKGIEF</sequence>